<reference evidence="1 2" key="1">
    <citation type="submission" date="2017-08" db="EMBL/GenBank/DDBJ databases">
        <title>Virgibacillus indicus sp. nov. and Virgibacillus profoundi sp. nov, two moderately halophilic bacteria isolated from marine sediment by using the Microfluidic Streak Plate.</title>
        <authorList>
            <person name="Xu B."/>
            <person name="Hu B."/>
            <person name="Wang J."/>
            <person name="Zhu Y."/>
            <person name="Huang L."/>
            <person name="Du W."/>
            <person name="Huang Y."/>
        </authorList>
    </citation>
    <scope>NUCLEOTIDE SEQUENCE [LARGE SCALE GENOMIC DNA]</scope>
    <source>
        <strain evidence="1 2">IO3-P3-H5</strain>
    </source>
</reference>
<evidence type="ECO:0000313" key="1">
    <source>
        <dbReference type="EMBL" id="PAV29463.1"/>
    </source>
</evidence>
<dbReference type="OrthoDB" id="2705126at2"/>
<dbReference type="AlphaFoldDB" id="A0A2A2IEE8"/>
<dbReference type="EMBL" id="NPOA01000007">
    <property type="protein sequence ID" value="PAV29463.1"/>
    <property type="molecule type" value="Genomic_DNA"/>
</dbReference>
<proteinExistence type="predicted"/>
<name>A0A2A2IEE8_9BACI</name>
<accession>A0A2A2IEE8</accession>
<organism evidence="1 2">
    <name type="scientific">Virgibacillus profundi</name>
    <dbReference type="NCBI Taxonomy" id="2024555"/>
    <lineage>
        <taxon>Bacteria</taxon>
        <taxon>Bacillati</taxon>
        <taxon>Bacillota</taxon>
        <taxon>Bacilli</taxon>
        <taxon>Bacillales</taxon>
        <taxon>Bacillaceae</taxon>
        <taxon>Virgibacillus</taxon>
    </lineage>
</organism>
<sequence length="77" mass="9017">MALAAKKLNHSSGGVDKKNFEDSLQRISDQVRWIDQKLTMKIDNEVWQNFQDHQNEIRYTKSIIKNVPFIAKSDKVK</sequence>
<protein>
    <submittedName>
        <fullName evidence="1">Uncharacterized protein</fullName>
    </submittedName>
</protein>
<gene>
    <name evidence="1" type="ORF">CIL05_11395</name>
</gene>
<evidence type="ECO:0000313" key="2">
    <source>
        <dbReference type="Proteomes" id="UP000218887"/>
    </source>
</evidence>
<keyword evidence="2" id="KW-1185">Reference proteome</keyword>
<dbReference type="Proteomes" id="UP000218887">
    <property type="component" value="Unassembled WGS sequence"/>
</dbReference>
<dbReference type="RefSeq" id="WP_095655666.1">
    <property type="nucleotide sequence ID" value="NZ_NPOA01000007.1"/>
</dbReference>
<comment type="caution">
    <text evidence="1">The sequence shown here is derived from an EMBL/GenBank/DDBJ whole genome shotgun (WGS) entry which is preliminary data.</text>
</comment>